<organism evidence="2 3">
    <name type="scientific">Catenuloplanes nepalensis</name>
    <dbReference type="NCBI Taxonomy" id="587533"/>
    <lineage>
        <taxon>Bacteria</taxon>
        <taxon>Bacillati</taxon>
        <taxon>Actinomycetota</taxon>
        <taxon>Actinomycetes</taxon>
        <taxon>Micromonosporales</taxon>
        <taxon>Micromonosporaceae</taxon>
        <taxon>Catenuloplanes</taxon>
    </lineage>
</organism>
<dbReference type="RefSeq" id="WP_306827904.1">
    <property type="nucleotide sequence ID" value="NZ_JAUSRA010000001.1"/>
</dbReference>
<dbReference type="Pfam" id="PF00561">
    <property type="entry name" value="Abhydrolase_1"/>
    <property type="match status" value="1"/>
</dbReference>
<dbReference type="Gene3D" id="3.40.50.1820">
    <property type="entry name" value="alpha/beta hydrolase"/>
    <property type="match status" value="1"/>
</dbReference>
<sequence>MSVPLPHDETGTGSPTLLLVHGWGGDRRSWASTAPLFAARHRVLAVDVRGHGDAPRPPAGYDPRTIAGDLAALLRGTDAGPVVAIGHSWGGQLVTALAAHHPGAVRAVVTVDPAYGATDEAALRDQLRDWRSPGARAALRDFAEGAFSDATPETVREQVRAGLRDTDARVLADAFEAMYLAPDAFGIRDRTEAFLRRGPVPMLSLFSTEAAAAWARSLPATNGSAVEAWPGAGHYLHQERPAEFVAVVERWLTTLP</sequence>
<comment type="caution">
    <text evidence="2">The sequence shown here is derived from an EMBL/GenBank/DDBJ whole genome shotgun (WGS) entry which is preliminary data.</text>
</comment>
<accession>A0ABT9MNI6</accession>
<dbReference type="InterPro" id="IPR029058">
    <property type="entry name" value="AB_hydrolase_fold"/>
</dbReference>
<keyword evidence="3" id="KW-1185">Reference proteome</keyword>
<name>A0ABT9MNI6_9ACTN</name>
<evidence type="ECO:0000313" key="2">
    <source>
        <dbReference type="EMBL" id="MDP9793012.1"/>
    </source>
</evidence>
<dbReference type="InterPro" id="IPR000073">
    <property type="entry name" value="AB_hydrolase_1"/>
</dbReference>
<evidence type="ECO:0000259" key="1">
    <source>
        <dbReference type="Pfam" id="PF00561"/>
    </source>
</evidence>
<reference evidence="2 3" key="1">
    <citation type="submission" date="2023-07" db="EMBL/GenBank/DDBJ databases">
        <title>Sequencing the genomes of 1000 actinobacteria strains.</title>
        <authorList>
            <person name="Klenk H.-P."/>
        </authorList>
    </citation>
    <scope>NUCLEOTIDE SEQUENCE [LARGE SCALE GENOMIC DNA]</scope>
    <source>
        <strain evidence="2 3">DSM 44710</strain>
    </source>
</reference>
<dbReference type="SUPFAM" id="SSF53474">
    <property type="entry name" value="alpha/beta-Hydrolases"/>
    <property type="match status" value="1"/>
</dbReference>
<proteinExistence type="predicted"/>
<dbReference type="PANTHER" id="PTHR43798:SF33">
    <property type="entry name" value="HYDROLASE, PUTATIVE (AFU_ORTHOLOGUE AFUA_2G14860)-RELATED"/>
    <property type="match status" value="1"/>
</dbReference>
<dbReference type="PANTHER" id="PTHR43798">
    <property type="entry name" value="MONOACYLGLYCEROL LIPASE"/>
    <property type="match status" value="1"/>
</dbReference>
<dbReference type="InterPro" id="IPR000639">
    <property type="entry name" value="Epox_hydrolase-like"/>
</dbReference>
<protein>
    <submittedName>
        <fullName evidence="2">Pimeloyl-ACP methyl ester carboxylesterase</fullName>
    </submittedName>
</protein>
<dbReference type="Proteomes" id="UP001240984">
    <property type="component" value="Unassembled WGS sequence"/>
</dbReference>
<feature type="domain" description="AB hydrolase-1" evidence="1">
    <location>
        <begin position="15"/>
        <end position="131"/>
    </location>
</feature>
<gene>
    <name evidence="2" type="ORF">J2S43_001524</name>
</gene>
<evidence type="ECO:0000313" key="3">
    <source>
        <dbReference type="Proteomes" id="UP001240984"/>
    </source>
</evidence>
<dbReference type="InterPro" id="IPR050266">
    <property type="entry name" value="AB_hydrolase_sf"/>
</dbReference>
<dbReference type="PRINTS" id="PR00412">
    <property type="entry name" value="EPOXHYDRLASE"/>
</dbReference>
<dbReference type="EMBL" id="JAUSRA010000001">
    <property type="protein sequence ID" value="MDP9793012.1"/>
    <property type="molecule type" value="Genomic_DNA"/>
</dbReference>